<dbReference type="InterPro" id="IPR000326">
    <property type="entry name" value="PAP2/HPO"/>
</dbReference>
<dbReference type="Pfam" id="PF01569">
    <property type="entry name" value="PAP2"/>
    <property type="match status" value="1"/>
</dbReference>
<name>A0ABN3LUH0_9ACTN</name>
<gene>
    <name evidence="3" type="ORF">GCM10010422_39210</name>
</gene>
<dbReference type="Proteomes" id="UP001501721">
    <property type="component" value="Unassembled WGS sequence"/>
</dbReference>
<evidence type="ECO:0000313" key="3">
    <source>
        <dbReference type="EMBL" id="GAA2489117.1"/>
    </source>
</evidence>
<dbReference type="RefSeq" id="WP_346075520.1">
    <property type="nucleotide sequence ID" value="NZ_BAAATL010000016.1"/>
</dbReference>
<organism evidence="3 4">
    <name type="scientific">Streptomyces graminearus</name>
    <dbReference type="NCBI Taxonomy" id="284030"/>
    <lineage>
        <taxon>Bacteria</taxon>
        <taxon>Bacillati</taxon>
        <taxon>Actinomycetota</taxon>
        <taxon>Actinomycetes</taxon>
        <taxon>Kitasatosporales</taxon>
        <taxon>Streptomycetaceae</taxon>
        <taxon>Streptomyces</taxon>
    </lineage>
</organism>
<evidence type="ECO:0000259" key="2">
    <source>
        <dbReference type="SMART" id="SM00014"/>
    </source>
</evidence>
<reference evidence="3 4" key="1">
    <citation type="journal article" date="2019" name="Int. J. Syst. Evol. Microbiol.">
        <title>The Global Catalogue of Microorganisms (GCM) 10K type strain sequencing project: providing services to taxonomists for standard genome sequencing and annotation.</title>
        <authorList>
            <consortium name="The Broad Institute Genomics Platform"/>
            <consortium name="The Broad Institute Genome Sequencing Center for Infectious Disease"/>
            <person name="Wu L."/>
            <person name="Ma J."/>
        </authorList>
    </citation>
    <scope>NUCLEOTIDE SEQUENCE [LARGE SCALE GENOMIC DNA]</scope>
    <source>
        <strain evidence="3 4">JCM 6923</strain>
    </source>
</reference>
<dbReference type="SUPFAM" id="SSF48317">
    <property type="entry name" value="Acid phosphatase/Vanadium-dependent haloperoxidase"/>
    <property type="match status" value="1"/>
</dbReference>
<evidence type="ECO:0000256" key="1">
    <source>
        <dbReference type="SAM" id="MobiDB-lite"/>
    </source>
</evidence>
<dbReference type="EMBL" id="BAAATL010000016">
    <property type="protein sequence ID" value="GAA2489117.1"/>
    <property type="molecule type" value="Genomic_DNA"/>
</dbReference>
<accession>A0ABN3LUH0</accession>
<feature type="region of interest" description="Disordered" evidence="1">
    <location>
        <begin position="194"/>
        <end position="216"/>
    </location>
</feature>
<proteinExistence type="predicted"/>
<sequence length="216" mass="22831">MPEETSWGRAAIGLAGAALLSVAAARHEKVLAPLDRGIRVPAPHTELSQRAWQAVTVLGSRPVAYTATVARCLRRPEGRTRRSVVDRWLPLAFLAAGDVTRTAMCRAVGRQRPPGAGRFASFHGASYPSRHTATALLATGLVTGSRTAAHGVGCAVGLSRLALRVHWPTDVLGGLLFGYGWLAAARIARTATAPDLTARSPHPPGTRHRPPADAVR</sequence>
<keyword evidence="4" id="KW-1185">Reference proteome</keyword>
<feature type="domain" description="Phosphatidic acid phosphatase type 2/haloperoxidase" evidence="2">
    <location>
        <begin position="88"/>
        <end position="186"/>
    </location>
</feature>
<dbReference type="SMART" id="SM00014">
    <property type="entry name" value="acidPPc"/>
    <property type="match status" value="1"/>
</dbReference>
<protein>
    <recommendedName>
        <fullName evidence="2">Phosphatidic acid phosphatase type 2/haloperoxidase domain-containing protein</fullName>
    </recommendedName>
</protein>
<dbReference type="Gene3D" id="1.20.144.10">
    <property type="entry name" value="Phosphatidic acid phosphatase type 2/haloperoxidase"/>
    <property type="match status" value="1"/>
</dbReference>
<dbReference type="InterPro" id="IPR036938">
    <property type="entry name" value="PAP2/HPO_sf"/>
</dbReference>
<comment type="caution">
    <text evidence="3">The sequence shown here is derived from an EMBL/GenBank/DDBJ whole genome shotgun (WGS) entry which is preliminary data.</text>
</comment>
<evidence type="ECO:0000313" key="4">
    <source>
        <dbReference type="Proteomes" id="UP001501721"/>
    </source>
</evidence>